<dbReference type="PANTHER" id="PTHR12881:SF10">
    <property type="entry name" value="MEDIATOR OF RNA POLYMERASE II TRANSCRIPTION SUBUNIT 1"/>
    <property type="match status" value="1"/>
</dbReference>
<keyword evidence="7 9" id="KW-0539">Nucleus</keyword>
<evidence type="ECO:0000256" key="6">
    <source>
        <dbReference type="ARBA" id="ARBA00023163"/>
    </source>
</evidence>
<evidence type="ECO:0000256" key="7">
    <source>
        <dbReference type="ARBA" id="ARBA00023242"/>
    </source>
</evidence>
<proteinExistence type="inferred from homology"/>
<dbReference type="GO" id="GO:0003712">
    <property type="term" value="F:transcription coregulator activity"/>
    <property type="evidence" value="ECO:0007669"/>
    <property type="project" value="InterPro"/>
</dbReference>
<feature type="domain" description="Mediator complex subunit Med1" evidence="10">
    <location>
        <begin position="7"/>
        <end position="77"/>
    </location>
</feature>
<keyword evidence="4 9" id="KW-0805">Transcription regulation</keyword>
<dbReference type="EMBL" id="JANEYF010001674">
    <property type="protein sequence ID" value="KAJ8959729.1"/>
    <property type="molecule type" value="Genomic_DNA"/>
</dbReference>
<dbReference type="Pfam" id="PF10744">
    <property type="entry name" value="Med1"/>
    <property type="match status" value="1"/>
</dbReference>
<evidence type="ECO:0000256" key="2">
    <source>
        <dbReference type="ARBA" id="ARBA00006210"/>
    </source>
</evidence>
<comment type="caution">
    <text evidence="11">The sequence shown here is derived from an EMBL/GenBank/DDBJ whole genome shotgun (WGS) entry which is preliminary data.</text>
</comment>
<name>A0AAV8Z8I9_9CUCU</name>
<evidence type="ECO:0000256" key="4">
    <source>
        <dbReference type="ARBA" id="ARBA00023015"/>
    </source>
</evidence>
<organism evidence="11 12">
    <name type="scientific">Rhamnusium bicolor</name>
    <dbReference type="NCBI Taxonomy" id="1586634"/>
    <lineage>
        <taxon>Eukaryota</taxon>
        <taxon>Metazoa</taxon>
        <taxon>Ecdysozoa</taxon>
        <taxon>Arthropoda</taxon>
        <taxon>Hexapoda</taxon>
        <taxon>Insecta</taxon>
        <taxon>Pterygota</taxon>
        <taxon>Neoptera</taxon>
        <taxon>Endopterygota</taxon>
        <taxon>Coleoptera</taxon>
        <taxon>Polyphaga</taxon>
        <taxon>Cucujiformia</taxon>
        <taxon>Chrysomeloidea</taxon>
        <taxon>Cerambycidae</taxon>
        <taxon>Lepturinae</taxon>
        <taxon>Rhagiini</taxon>
        <taxon>Rhamnusium</taxon>
    </lineage>
</organism>
<evidence type="ECO:0000256" key="3">
    <source>
        <dbReference type="ARBA" id="ARBA00020612"/>
    </source>
</evidence>
<dbReference type="PANTHER" id="PTHR12881">
    <property type="entry name" value="MEDIATOR OF RNA POLYMERASE II TRANSCRIPTION SUBUNIT 1"/>
    <property type="match status" value="1"/>
</dbReference>
<evidence type="ECO:0000259" key="10">
    <source>
        <dbReference type="Pfam" id="PF10744"/>
    </source>
</evidence>
<evidence type="ECO:0000313" key="11">
    <source>
        <dbReference type="EMBL" id="KAJ8959729.1"/>
    </source>
</evidence>
<dbReference type="AlphaFoldDB" id="A0AAV8Z8I9"/>
<dbReference type="InterPro" id="IPR051999">
    <property type="entry name" value="Mediator_complex_subunit_1"/>
</dbReference>
<dbReference type="Proteomes" id="UP001162156">
    <property type="component" value="Unassembled WGS sequence"/>
</dbReference>
<evidence type="ECO:0000313" key="12">
    <source>
        <dbReference type="Proteomes" id="UP001162156"/>
    </source>
</evidence>
<comment type="subcellular location">
    <subcellularLocation>
        <location evidence="1 9">Nucleus</location>
    </subcellularLocation>
</comment>
<sequence>MVEPSGVFISSDMFYLEIVLEPTGAVKDVKIHHEGKMEQQSCTELVNCLSRGDFADFTAQLEGFASIYQLNAEKKLSAKHSLP</sequence>
<keyword evidence="6 9" id="KW-0804">Transcription</keyword>
<comment type="function">
    <text evidence="9">Component of the Mediator complex, a coactivator involved in the regulated transcription of nearly all RNA polymerase II-dependent genes. Mediator functions as a bridge to convey information from gene-specific regulatory proteins to the basal RNA polymerase II transcription machinery. Mediator is recruited to promoters by direct interactions with regulatory proteins and serves as a scaffold for the assembly of a functional preinitiation complex with RNA polymerase II and the general transcription factors.</text>
</comment>
<evidence type="ECO:0000256" key="1">
    <source>
        <dbReference type="ARBA" id="ARBA00004123"/>
    </source>
</evidence>
<dbReference type="GO" id="GO:0016592">
    <property type="term" value="C:mediator complex"/>
    <property type="evidence" value="ECO:0007669"/>
    <property type="project" value="InterPro"/>
</dbReference>
<dbReference type="GO" id="GO:0045944">
    <property type="term" value="P:positive regulation of transcription by RNA polymerase II"/>
    <property type="evidence" value="ECO:0007669"/>
    <property type="project" value="UniProtKB-ARBA"/>
</dbReference>
<protein>
    <recommendedName>
        <fullName evidence="3 9">Mediator of RNA polymerase II transcription subunit 1</fullName>
    </recommendedName>
    <alternativeName>
        <fullName evidence="8 9">Mediator complex subunit 1</fullName>
    </alternativeName>
</protein>
<evidence type="ECO:0000256" key="9">
    <source>
        <dbReference type="RuleBase" id="RU364059"/>
    </source>
</evidence>
<comment type="similarity">
    <text evidence="2 9">Belongs to the Mediator complex subunit 1 family.</text>
</comment>
<reference evidence="11" key="1">
    <citation type="journal article" date="2023" name="Insect Mol. Biol.">
        <title>Genome sequencing provides insights into the evolution of gene families encoding plant cell wall-degrading enzymes in longhorned beetles.</title>
        <authorList>
            <person name="Shin N.R."/>
            <person name="Okamura Y."/>
            <person name="Kirsch R."/>
            <person name="Pauchet Y."/>
        </authorList>
    </citation>
    <scope>NUCLEOTIDE SEQUENCE</scope>
    <source>
        <strain evidence="11">RBIC_L_NR</strain>
    </source>
</reference>
<gene>
    <name evidence="11" type="ORF">NQ314_006153</name>
</gene>
<evidence type="ECO:0000256" key="8">
    <source>
        <dbReference type="ARBA" id="ARBA00031254"/>
    </source>
</evidence>
<accession>A0AAV8Z8I9</accession>
<keyword evidence="12" id="KW-1185">Reference proteome</keyword>
<evidence type="ECO:0000256" key="5">
    <source>
        <dbReference type="ARBA" id="ARBA00023159"/>
    </source>
</evidence>
<keyword evidence="5 9" id="KW-0010">Activator</keyword>
<dbReference type="InterPro" id="IPR019680">
    <property type="entry name" value="Mediator_Med1"/>
</dbReference>